<reference evidence="9" key="1">
    <citation type="journal article" date="2023" name="Insect Mol. Biol.">
        <title>Genome sequencing provides insights into the evolution of gene families encoding plant cell wall-degrading enzymes in longhorned beetles.</title>
        <authorList>
            <person name="Shin N.R."/>
            <person name="Okamura Y."/>
            <person name="Kirsch R."/>
            <person name="Pauchet Y."/>
        </authorList>
    </citation>
    <scope>NUCLEOTIDE SEQUENCE</scope>
    <source>
        <strain evidence="9">MMC_N1</strain>
    </source>
</reference>
<keyword evidence="7" id="KW-0234">DNA repair</keyword>
<evidence type="ECO:0000256" key="2">
    <source>
        <dbReference type="ARBA" id="ARBA00002421"/>
    </source>
</evidence>
<dbReference type="PROSITE" id="PS01099">
    <property type="entry name" value="COMPLEX1_24K"/>
    <property type="match status" value="1"/>
</dbReference>
<dbReference type="PANTHER" id="PTHR10371:SF3">
    <property type="entry name" value="NADH DEHYDROGENASE [UBIQUINONE] FLAVOPROTEIN 2, MITOCHONDRIAL"/>
    <property type="match status" value="1"/>
</dbReference>
<evidence type="ECO:0000256" key="6">
    <source>
        <dbReference type="ARBA" id="ARBA00022801"/>
    </source>
</evidence>
<evidence type="ECO:0000256" key="4">
    <source>
        <dbReference type="ARBA" id="ARBA00012000"/>
    </source>
</evidence>
<protein>
    <recommendedName>
        <fullName evidence="4">DNA-3-methyladenine glycosylase II</fullName>
        <ecNumber evidence="4">3.2.2.21</ecNumber>
    </recommendedName>
    <alternativeName>
        <fullName evidence="8">3-methyladenine DNA glycosidase</fullName>
    </alternativeName>
</protein>
<evidence type="ECO:0000313" key="10">
    <source>
        <dbReference type="Proteomes" id="UP001162164"/>
    </source>
</evidence>
<dbReference type="Pfam" id="PF02245">
    <property type="entry name" value="Pur_DNA_glyco"/>
    <property type="match status" value="1"/>
</dbReference>
<comment type="function">
    <text evidence="2">Hydrolysis of the deoxyribose N-glycosidic bond to excise 3-methyladenine, and 7-methylguanine from the damaged DNA polymer formed by alkylation lesions.</text>
</comment>
<dbReference type="SUPFAM" id="SSF52833">
    <property type="entry name" value="Thioredoxin-like"/>
    <property type="match status" value="1"/>
</dbReference>
<proteinExistence type="inferred from homology"/>
<dbReference type="Pfam" id="PF01257">
    <property type="entry name" value="2Fe-2S_thioredx"/>
    <property type="match status" value="1"/>
</dbReference>
<evidence type="ECO:0000313" key="9">
    <source>
        <dbReference type="EMBL" id="KAJ8947369.1"/>
    </source>
</evidence>
<dbReference type="InterPro" id="IPR011034">
    <property type="entry name" value="Formyl_transferase-like_C_sf"/>
</dbReference>
<keyword evidence="6" id="KW-0378">Hydrolase</keyword>
<dbReference type="PANTHER" id="PTHR10371">
    <property type="entry name" value="NADH DEHYDROGENASE UBIQUINONE FLAVOPROTEIN 2, MITOCHONDRIAL"/>
    <property type="match status" value="1"/>
</dbReference>
<dbReference type="EMBL" id="JAPWTJ010004204">
    <property type="protein sequence ID" value="KAJ8947369.1"/>
    <property type="molecule type" value="Genomic_DNA"/>
</dbReference>
<comment type="catalytic activity">
    <reaction evidence="1">
        <text>Hydrolysis of alkylated DNA, releasing 3-methyladenine, 3-methylguanine, 7-methylguanine and 7-methyladenine.</text>
        <dbReference type="EC" id="3.2.2.21"/>
    </reaction>
</comment>
<accession>A0ABQ9IPY2</accession>
<evidence type="ECO:0000256" key="8">
    <source>
        <dbReference type="ARBA" id="ARBA00033426"/>
    </source>
</evidence>
<dbReference type="InterPro" id="IPR036249">
    <property type="entry name" value="Thioredoxin-like_sf"/>
</dbReference>
<dbReference type="Gene3D" id="3.40.30.10">
    <property type="entry name" value="Glutaredoxin"/>
    <property type="match status" value="1"/>
</dbReference>
<keyword evidence="10" id="KW-1185">Reference proteome</keyword>
<dbReference type="CDD" id="cd03064">
    <property type="entry name" value="TRX_Fd_NuoE"/>
    <property type="match status" value="1"/>
</dbReference>
<evidence type="ECO:0000256" key="3">
    <source>
        <dbReference type="ARBA" id="ARBA00009232"/>
    </source>
</evidence>
<evidence type="ECO:0000256" key="7">
    <source>
        <dbReference type="ARBA" id="ARBA00023204"/>
    </source>
</evidence>
<keyword evidence="5" id="KW-0227">DNA damage</keyword>
<dbReference type="EC" id="3.2.2.21" evidence="4"/>
<dbReference type="SUPFAM" id="SSF50486">
    <property type="entry name" value="FMT C-terminal domain-like"/>
    <property type="match status" value="1"/>
</dbReference>
<dbReference type="InterPro" id="IPR002023">
    <property type="entry name" value="NuoE-like"/>
</dbReference>
<gene>
    <name evidence="9" type="ORF">NQ317_011397</name>
</gene>
<dbReference type="Proteomes" id="UP001162164">
    <property type="component" value="Unassembled WGS sequence"/>
</dbReference>
<dbReference type="InterPro" id="IPR036995">
    <property type="entry name" value="MPG_sf"/>
</dbReference>
<evidence type="ECO:0000256" key="1">
    <source>
        <dbReference type="ARBA" id="ARBA00000086"/>
    </source>
</evidence>
<sequence>MTTKITNFTFDKKHSKLAADIIKKYPAEGKRSAILPLLDLAQRKYHIQICTTTPCWLRGSDEIVKACEQTLKIKCGEVSSDKKFSLVEIECLGACVNAPVVQINDDYFEDLTNESIVEIINKMKDRKKLLLPKRKAMIGQDDPACHAARGRTKRTDIMFGSAGFSYVYLIYGMYYCLNFVTEIEGFPAAVLIRGTHVISPENQYLNGPVI</sequence>
<dbReference type="InterPro" id="IPR003180">
    <property type="entry name" value="MPG"/>
</dbReference>
<comment type="caution">
    <text evidence="9">The sequence shown here is derived from an EMBL/GenBank/DDBJ whole genome shotgun (WGS) entry which is preliminary data.</text>
</comment>
<organism evidence="9 10">
    <name type="scientific">Molorchus minor</name>
    <dbReference type="NCBI Taxonomy" id="1323400"/>
    <lineage>
        <taxon>Eukaryota</taxon>
        <taxon>Metazoa</taxon>
        <taxon>Ecdysozoa</taxon>
        <taxon>Arthropoda</taxon>
        <taxon>Hexapoda</taxon>
        <taxon>Insecta</taxon>
        <taxon>Pterygota</taxon>
        <taxon>Neoptera</taxon>
        <taxon>Endopterygota</taxon>
        <taxon>Coleoptera</taxon>
        <taxon>Polyphaga</taxon>
        <taxon>Cucujiformia</taxon>
        <taxon>Chrysomeloidea</taxon>
        <taxon>Cerambycidae</taxon>
        <taxon>Lamiinae</taxon>
        <taxon>Monochamini</taxon>
        <taxon>Molorchus</taxon>
    </lineage>
</organism>
<evidence type="ECO:0000256" key="5">
    <source>
        <dbReference type="ARBA" id="ARBA00022763"/>
    </source>
</evidence>
<dbReference type="Gene3D" id="3.10.300.10">
    <property type="entry name" value="Methylpurine-DNA glycosylase (MPG)"/>
    <property type="match status" value="1"/>
</dbReference>
<dbReference type="InterPro" id="IPR042128">
    <property type="entry name" value="NuoE_dom"/>
</dbReference>
<name>A0ABQ9IPY2_9CUCU</name>
<comment type="similarity">
    <text evidence="3">Belongs to the DNA glycosylase MPG family.</text>
</comment>